<organism evidence="2 3">
    <name type="scientific">Streptomyces monticola</name>
    <dbReference type="NCBI Taxonomy" id="2666263"/>
    <lineage>
        <taxon>Bacteria</taxon>
        <taxon>Bacillati</taxon>
        <taxon>Actinomycetota</taxon>
        <taxon>Actinomycetes</taxon>
        <taxon>Kitasatosporales</taxon>
        <taxon>Streptomycetaceae</taxon>
        <taxon>Streptomyces</taxon>
    </lineage>
</organism>
<sequence length="109" mass="11424">MVYDEVLASRVRGRLESADLDAVEQRMFGSVCFLDRGNTVVGVSGDDLFVRVDPDDLGDAPAQPGARPVEFRGRTAGGGVYVAGGALDDEALEDWLPAACDATAGLPPK</sequence>
<reference evidence="3" key="1">
    <citation type="journal article" date="2019" name="Int. J. Syst. Evol. Microbiol.">
        <title>The Global Catalogue of Microorganisms (GCM) 10K type strain sequencing project: providing services to taxonomists for standard genome sequencing and annotation.</title>
        <authorList>
            <consortium name="The Broad Institute Genomics Platform"/>
            <consortium name="The Broad Institute Genome Sequencing Center for Infectious Disease"/>
            <person name="Wu L."/>
            <person name="Ma J."/>
        </authorList>
    </citation>
    <scope>NUCLEOTIDE SEQUENCE [LARGE SCALE GENOMIC DNA]</scope>
    <source>
        <strain evidence="3">SYNS20</strain>
    </source>
</reference>
<proteinExistence type="predicted"/>
<evidence type="ECO:0000313" key="2">
    <source>
        <dbReference type="EMBL" id="MFC7308918.1"/>
    </source>
</evidence>
<dbReference type="SUPFAM" id="SSF159894">
    <property type="entry name" value="YgaC/TfoX-N like"/>
    <property type="match status" value="1"/>
</dbReference>
<accession>A0ABW2JU36</accession>
<dbReference type="InterPro" id="IPR007076">
    <property type="entry name" value="TfoX_N"/>
</dbReference>
<gene>
    <name evidence="2" type="ORF">ACFQVC_32495</name>
</gene>
<dbReference type="Proteomes" id="UP001596523">
    <property type="component" value="Unassembled WGS sequence"/>
</dbReference>
<dbReference type="Pfam" id="PF04993">
    <property type="entry name" value="TfoX_N"/>
    <property type="match status" value="1"/>
</dbReference>
<protein>
    <submittedName>
        <fullName evidence="2">TfoX/Sxy family protein</fullName>
    </submittedName>
</protein>
<dbReference type="EMBL" id="JBHTCF010000018">
    <property type="protein sequence ID" value="MFC7308918.1"/>
    <property type="molecule type" value="Genomic_DNA"/>
</dbReference>
<feature type="domain" description="TfoX N-terminal" evidence="1">
    <location>
        <begin position="24"/>
        <end position="101"/>
    </location>
</feature>
<comment type="caution">
    <text evidence="2">The sequence shown here is derived from an EMBL/GenBank/DDBJ whole genome shotgun (WGS) entry which is preliminary data.</text>
</comment>
<evidence type="ECO:0000313" key="3">
    <source>
        <dbReference type="Proteomes" id="UP001596523"/>
    </source>
</evidence>
<name>A0ABW2JU36_9ACTN</name>
<dbReference type="RefSeq" id="WP_381837354.1">
    <property type="nucleotide sequence ID" value="NZ_JBHTCF010000018.1"/>
</dbReference>
<keyword evidence="3" id="KW-1185">Reference proteome</keyword>
<evidence type="ECO:0000259" key="1">
    <source>
        <dbReference type="Pfam" id="PF04993"/>
    </source>
</evidence>